<keyword evidence="4" id="KW-1185">Reference proteome</keyword>
<feature type="signal peptide" evidence="2">
    <location>
        <begin position="1"/>
        <end position="28"/>
    </location>
</feature>
<protein>
    <submittedName>
        <fullName evidence="3">Uncharacterized protein</fullName>
    </submittedName>
</protein>
<comment type="caution">
    <text evidence="3">The sequence shown here is derived from an EMBL/GenBank/DDBJ whole genome shotgun (WGS) entry which is preliminary data.</text>
</comment>
<dbReference type="Proteomes" id="UP000887116">
    <property type="component" value="Unassembled WGS sequence"/>
</dbReference>
<proteinExistence type="predicted"/>
<feature type="chain" id="PRO_5036469131" evidence="2">
    <location>
        <begin position="29"/>
        <end position="104"/>
    </location>
</feature>
<evidence type="ECO:0000256" key="2">
    <source>
        <dbReference type="SAM" id="SignalP"/>
    </source>
</evidence>
<dbReference type="AlphaFoldDB" id="A0A8X6KT20"/>
<accession>A0A8X6KT20</accession>
<name>A0A8X6KT20_TRICU</name>
<feature type="non-terminal residue" evidence="3">
    <location>
        <position position="104"/>
    </location>
</feature>
<feature type="compositionally biased region" description="Polar residues" evidence="1">
    <location>
        <begin position="56"/>
        <end position="73"/>
    </location>
</feature>
<keyword evidence="2" id="KW-0732">Signal</keyword>
<evidence type="ECO:0000313" key="4">
    <source>
        <dbReference type="Proteomes" id="UP000887116"/>
    </source>
</evidence>
<sequence length="104" mass="12005">MPSWNMNIETSHFIIFIVILQILKLVSAERIELEQQRKYDSGGKNGKSFDNRQMQEHPNNTNYLQGEVENNQESSCKKCGKSKIDKGGKIIHGEVIPLNKYPWI</sequence>
<evidence type="ECO:0000313" key="3">
    <source>
        <dbReference type="EMBL" id="GFQ83041.1"/>
    </source>
</evidence>
<evidence type="ECO:0000256" key="1">
    <source>
        <dbReference type="SAM" id="MobiDB-lite"/>
    </source>
</evidence>
<feature type="compositionally biased region" description="Basic and acidic residues" evidence="1">
    <location>
        <begin position="36"/>
        <end position="55"/>
    </location>
</feature>
<dbReference type="EMBL" id="BMAO01002751">
    <property type="protein sequence ID" value="GFQ83041.1"/>
    <property type="molecule type" value="Genomic_DNA"/>
</dbReference>
<gene>
    <name evidence="3" type="ORF">TNCT_323881</name>
</gene>
<organism evidence="3 4">
    <name type="scientific">Trichonephila clavata</name>
    <name type="common">Joro spider</name>
    <name type="synonym">Nephila clavata</name>
    <dbReference type="NCBI Taxonomy" id="2740835"/>
    <lineage>
        <taxon>Eukaryota</taxon>
        <taxon>Metazoa</taxon>
        <taxon>Ecdysozoa</taxon>
        <taxon>Arthropoda</taxon>
        <taxon>Chelicerata</taxon>
        <taxon>Arachnida</taxon>
        <taxon>Araneae</taxon>
        <taxon>Araneomorphae</taxon>
        <taxon>Entelegynae</taxon>
        <taxon>Araneoidea</taxon>
        <taxon>Nephilidae</taxon>
        <taxon>Trichonephila</taxon>
    </lineage>
</organism>
<reference evidence="3" key="1">
    <citation type="submission" date="2020-07" db="EMBL/GenBank/DDBJ databases">
        <title>Multicomponent nature underlies the extraordinary mechanical properties of spider dragline silk.</title>
        <authorList>
            <person name="Kono N."/>
            <person name="Nakamura H."/>
            <person name="Mori M."/>
            <person name="Yoshida Y."/>
            <person name="Ohtoshi R."/>
            <person name="Malay A.D."/>
            <person name="Moran D.A.P."/>
            <person name="Tomita M."/>
            <person name="Numata K."/>
            <person name="Arakawa K."/>
        </authorList>
    </citation>
    <scope>NUCLEOTIDE SEQUENCE</scope>
</reference>
<feature type="region of interest" description="Disordered" evidence="1">
    <location>
        <begin position="36"/>
        <end position="82"/>
    </location>
</feature>